<sequence>MTHDTEYFDISLTCKPEDMGMHNLTDDYMVISNCLYNIQRLFSDDWKYGSSYSDYKKVLRLIETANNVLKKYNKQLRR</sequence>
<name>A0A6C0H6V2_9ZZZZ</name>
<dbReference type="EMBL" id="MN739890">
    <property type="protein sequence ID" value="QHT76209.1"/>
    <property type="molecule type" value="Genomic_DNA"/>
</dbReference>
<protein>
    <submittedName>
        <fullName evidence="1">Uncharacterized protein</fullName>
    </submittedName>
</protein>
<proteinExistence type="predicted"/>
<evidence type="ECO:0000313" key="1">
    <source>
        <dbReference type="EMBL" id="QHT76209.1"/>
    </source>
</evidence>
<reference evidence="1" key="1">
    <citation type="journal article" date="2020" name="Nature">
        <title>Giant virus diversity and host interactions through global metagenomics.</title>
        <authorList>
            <person name="Schulz F."/>
            <person name="Roux S."/>
            <person name="Paez-Espino D."/>
            <person name="Jungbluth S."/>
            <person name="Walsh D.A."/>
            <person name="Denef V.J."/>
            <person name="McMahon K.D."/>
            <person name="Konstantinidis K.T."/>
            <person name="Eloe-Fadrosh E.A."/>
            <person name="Kyrpides N.C."/>
            <person name="Woyke T."/>
        </authorList>
    </citation>
    <scope>NUCLEOTIDE SEQUENCE</scope>
    <source>
        <strain evidence="1">GVMAG-M-3300023179-73</strain>
    </source>
</reference>
<dbReference type="AlphaFoldDB" id="A0A6C0H6V2"/>
<accession>A0A6C0H6V2</accession>
<organism evidence="1">
    <name type="scientific">viral metagenome</name>
    <dbReference type="NCBI Taxonomy" id="1070528"/>
    <lineage>
        <taxon>unclassified sequences</taxon>
        <taxon>metagenomes</taxon>
        <taxon>organismal metagenomes</taxon>
    </lineage>
</organism>